<comment type="caution">
    <text evidence="1">The sequence shown here is derived from an EMBL/GenBank/DDBJ whole genome shotgun (WGS) entry which is preliminary data.</text>
</comment>
<name>A0A7C9TDY6_9PROT</name>
<evidence type="ECO:0008006" key="3">
    <source>
        <dbReference type="Google" id="ProtNLM"/>
    </source>
</evidence>
<dbReference type="AlphaFoldDB" id="A0A7C9TDY6"/>
<dbReference type="Proteomes" id="UP000483432">
    <property type="component" value="Unassembled WGS sequence"/>
</dbReference>
<gene>
    <name evidence="1" type="ORF">GZ085_14295</name>
</gene>
<dbReference type="EMBL" id="JAAFGW010000294">
    <property type="protein sequence ID" value="NDP49528.1"/>
    <property type="molecule type" value="Genomic_DNA"/>
</dbReference>
<sequence length="250" mass="27438">MRVLMMVLIFAFVAGCGNPKDIVFGPEPLKQIAEQGDQFKKLPEEERALLVSYLAITEMGKAFGADVKPSIGRTVGEVLVDARVWKGKMKAAEAEEKKREAEVEALKNKVLAERKAVADKISGSVVVAIINKTVLPKDYDAGRYSDMLSLKYAVENTSNKTIRQLKGRVTFKDATGDEIGWLPVDIDEPVKPGETLKTTTGRGWKINQFMNGEIEKIAGREFSSMKATFEPESIAFEGGGVCKLNCVTAF</sequence>
<protein>
    <recommendedName>
        <fullName evidence="3">Lipoprotein</fullName>
    </recommendedName>
</protein>
<proteinExistence type="predicted"/>
<reference evidence="1 2" key="1">
    <citation type="submission" date="2019-09" db="EMBL/GenBank/DDBJ databases">
        <title>H2 Metabolism Revealed by Metagenomic Analysis in Subglacial Sediment of East Antarctica.</title>
        <authorList>
            <person name="Yang Z."/>
            <person name="Zhang Y."/>
            <person name="Lv Y."/>
            <person name="Yan W."/>
            <person name="Xiao X."/>
            <person name="Sun B."/>
            <person name="Ma H."/>
        </authorList>
    </citation>
    <scope>NUCLEOTIDE SEQUENCE [LARGE SCALE GENOMIC DNA]</scope>
    <source>
        <strain evidence="1">Bin2_2</strain>
    </source>
</reference>
<evidence type="ECO:0000313" key="2">
    <source>
        <dbReference type="Proteomes" id="UP000483432"/>
    </source>
</evidence>
<evidence type="ECO:0000313" key="1">
    <source>
        <dbReference type="EMBL" id="NDP49528.1"/>
    </source>
</evidence>
<accession>A0A7C9TDY6</accession>
<organism evidence="1 2">
    <name type="scientific">Sulfuriferula multivorans</name>
    <dbReference type="NCBI Taxonomy" id="1559896"/>
    <lineage>
        <taxon>Bacteria</taxon>
        <taxon>Pseudomonadati</taxon>
        <taxon>Pseudomonadota</taxon>
        <taxon>Betaproteobacteria</taxon>
        <taxon>Nitrosomonadales</taxon>
        <taxon>Sulfuricellaceae</taxon>
        <taxon>Sulfuriferula</taxon>
    </lineage>
</organism>
<dbReference type="PROSITE" id="PS51257">
    <property type="entry name" value="PROKAR_LIPOPROTEIN"/>
    <property type="match status" value="1"/>
</dbReference>